<dbReference type="EMBL" id="JBGBPQ010000008">
    <property type="protein sequence ID" value="KAL1521023.1"/>
    <property type="molecule type" value="Genomic_DNA"/>
</dbReference>
<keyword evidence="2" id="KW-0472">Membrane</keyword>
<evidence type="ECO:0008006" key="5">
    <source>
        <dbReference type="Google" id="ProtNLM"/>
    </source>
</evidence>
<organism evidence="3 4">
    <name type="scientific">Prymnesium parvum</name>
    <name type="common">Toxic golden alga</name>
    <dbReference type="NCBI Taxonomy" id="97485"/>
    <lineage>
        <taxon>Eukaryota</taxon>
        <taxon>Haptista</taxon>
        <taxon>Haptophyta</taxon>
        <taxon>Prymnesiophyceae</taxon>
        <taxon>Prymnesiales</taxon>
        <taxon>Prymnesiaceae</taxon>
        <taxon>Prymnesium</taxon>
    </lineage>
</organism>
<reference evidence="3 4" key="1">
    <citation type="journal article" date="2024" name="Science">
        <title>Giant polyketide synthase enzymes in the biosynthesis of giant marine polyether toxins.</title>
        <authorList>
            <person name="Fallon T.R."/>
            <person name="Shende V.V."/>
            <person name="Wierzbicki I.H."/>
            <person name="Pendleton A.L."/>
            <person name="Watervoot N.F."/>
            <person name="Auber R.P."/>
            <person name="Gonzalez D.J."/>
            <person name="Wisecaver J.H."/>
            <person name="Moore B.S."/>
        </authorList>
    </citation>
    <scope>NUCLEOTIDE SEQUENCE [LARGE SCALE GENOMIC DNA]</scope>
    <source>
        <strain evidence="3 4">12B1</strain>
    </source>
</reference>
<keyword evidence="2" id="KW-1133">Transmembrane helix</keyword>
<protein>
    <recommendedName>
        <fullName evidence="5">Cell division protein FtsL</fullName>
    </recommendedName>
</protein>
<evidence type="ECO:0000313" key="3">
    <source>
        <dbReference type="EMBL" id="KAL1521023.1"/>
    </source>
</evidence>
<dbReference type="AlphaFoldDB" id="A0AB34JJ88"/>
<proteinExistence type="predicted"/>
<dbReference type="Proteomes" id="UP001515480">
    <property type="component" value="Unassembled WGS sequence"/>
</dbReference>
<evidence type="ECO:0000256" key="1">
    <source>
        <dbReference type="SAM" id="Coils"/>
    </source>
</evidence>
<evidence type="ECO:0000313" key="4">
    <source>
        <dbReference type="Proteomes" id="UP001515480"/>
    </source>
</evidence>
<keyword evidence="1" id="KW-0175">Coiled coil</keyword>
<name>A0AB34JJ88_PRYPA</name>
<feature type="transmembrane region" description="Helical" evidence="2">
    <location>
        <begin position="156"/>
        <end position="176"/>
    </location>
</feature>
<evidence type="ECO:0000256" key="2">
    <source>
        <dbReference type="SAM" id="Phobius"/>
    </source>
</evidence>
<comment type="caution">
    <text evidence="3">The sequence shown here is derived from an EMBL/GenBank/DDBJ whole genome shotgun (WGS) entry which is preliminary data.</text>
</comment>
<keyword evidence="4" id="KW-1185">Reference proteome</keyword>
<accession>A0AB34JJ88</accession>
<sequence>MGRGLRALSDSDTNVAEVWNRARRASKRASLPWPRARTPQRAEELRQLNASRRVSEADAQLRKVVLGIPAGDALGVPKRTSTRCQESKLNCPSHQACKELDEVRSLRSVSTALGDATFQKEIELVMSLPKTTSALKASSAQSTLVREGVAPSKRSFLVFVFGILVIVLTALFIGFMCLQLSELQMEIAHLRARLASSEARVVEYETRIRGSPLFRLGEANGRFFKRMGNFSRKILCGQ</sequence>
<gene>
    <name evidence="3" type="ORF">AB1Y20_022578</name>
</gene>
<keyword evidence="2" id="KW-0812">Transmembrane</keyword>
<feature type="coiled-coil region" evidence="1">
    <location>
        <begin position="180"/>
        <end position="207"/>
    </location>
</feature>